<feature type="domain" description="SGS" evidence="1">
    <location>
        <begin position="249"/>
        <end position="341"/>
    </location>
</feature>
<protein>
    <recommendedName>
        <fullName evidence="1">SGS domain-containing protein</fullName>
    </recommendedName>
</protein>
<evidence type="ECO:0000259" key="1">
    <source>
        <dbReference type="PROSITE" id="PS51048"/>
    </source>
</evidence>
<dbReference type="InterPro" id="IPR019908">
    <property type="entry name" value="Toxin_RalR"/>
</dbReference>
<proteinExistence type="predicted"/>
<name>H0FZ55_RHIML</name>
<dbReference type="NCBIfam" id="TIGR03655">
    <property type="entry name" value="anti_R_Lar"/>
    <property type="match status" value="1"/>
</dbReference>
<dbReference type="AlphaFoldDB" id="H0FZ55"/>
<dbReference type="RefSeq" id="WP_004435218.1">
    <property type="nucleotide sequence ID" value="NZ_AGVV01000019.1"/>
</dbReference>
<dbReference type="Proteomes" id="UP000004038">
    <property type="component" value="Unassembled WGS sequence"/>
</dbReference>
<dbReference type="InterPro" id="IPR007699">
    <property type="entry name" value="SGS_dom"/>
</dbReference>
<evidence type="ECO:0000313" key="2">
    <source>
        <dbReference type="EMBL" id="EHK77735.1"/>
    </source>
</evidence>
<dbReference type="EMBL" id="AGVV01000019">
    <property type="protein sequence ID" value="EHK77735.1"/>
    <property type="molecule type" value="Genomic_DNA"/>
</dbReference>
<dbReference type="Pfam" id="PF14354">
    <property type="entry name" value="Lar_restr_allev"/>
    <property type="match status" value="1"/>
</dbReference>
<dbReference type="PATRIC" id="fig|1107881.3.peg.2520"/>
<organism evidence="2 3">
    <name type="scientific">Sinorhizobium meliloti CCNWSX0020</name>
    <dbReference type="NCBI Taxonomy" id="1107881"/>
    <lineage>
        <taxon>Bacteria</taxon>
        <taxon>Pseudomonadati</taxon>
        <taxon>Pseudomonadota</taxon>
        <taxon>Alphaproteobacteria</taxon>
        <taxon>Hyphomicrobiales</taxon>
        <taxon>Rhizobiaceae</taxon>
        <taxon>Sinorhizobium/Ensifer group</taxon>
        <taxon>Sinorhizobium</taxon>
    </lineage>
</organism>
<reference evidence="2 3" key="1">
    <citation type="journal article" date="2012" name="J. Bacteriol.">
        <title>Draft Genome Sequence of Sinorhizobium meliloti CCNWSX0020, a Nitrogen-Fixing Symbiont with Copper Tolerance Capability Isolated from Lead-Zinc Mine Tailings.</title>
        <authorList>
            <person name="Li Z."/>
            <person name="Ma Z."/>
            <person name="Hao X."/>
            <person name="Wei G."/>
        </authorList>
    </citation>
    <scope>NUCLEOTIDE SEQUENCE [LARGE SCALE GENOMIC DNA]</scope>
    <source>
        <strain evidence="2 3">CCNWSX0020</strain>
    </source>
</reference>
<sequence length="397" mass="44151">MSEIELKPCPFCGGAAERIDIIDGENAGGSCICCTVCQASGNVEFGRKENFVSNWNSRASLLREWGEVKQLEWKFLATPPSGEEYASSSVGTYFIEFDYKRFPVKLHSWQLGTFATIEAAKSAAQADYEARIRSALIERKAEPLEHVEKVSTEAAMSQWERSLKRPDLCEKDRVRGAIEAYKRQAFAFAISPTPPAAQISFECSARKQSLPEPADCDWPFCGCDPYADKVIAAIEESGRMPAAQVTREALEAVEGVALDWSNFEGPKRNVEWKPDDQDLIYTAINYRDDEYGDADEDVGQQLVERLLAAWRSSLSASPSPVDSRDGLIAPRGGIEPNWWEVSMKLRRELKALQTAAQKVIDETDAIHDSEPPPTKYRAPYGAITELRAALAAKEQQP</sequence>
<dbReference type="PROSITE" id="PS51048">
    <property type="entry name" value="SGS"/>
    <property type="match status" value="1"/>
</dbReference>
<accession>H0FZ55</accession>
<evidence type="ECO:0000313" key="3">
    <source>
        <dbReference type="Proteomes" id="UP000004038"/>
    </source>
</evidence>
<gene>
    <name evidence="2" type="ORF">SM0020_12445</name>
</gene>